<evidence type="ECO:0000313" key="1">
    <source>
        <dbReference type="EMBL" id="VAW44067.1"/>
    </source>
</evidence>
<gene>
    <name evidence="1" type="ORF">MNBD_GAMMA04-2154</name>
</gene>
<proteinExistence type="predicted"/>
<dbReference type="EMBL" id="UOFB01000018">
    <property type="protein sequence ID" value="VAW44067.1"/>
    <property type="molecule type" value="Genomic_DNA"/>
</dbReference>
<name>A0A3B0W051_9ZZZZ</name>
<dbReference type="AlphaFoldDB" id="A0A3B0W051"/>
<reference evidence="1" key="1">
    <citation type="submission" date="2018-06" db="EMBL/GenBank/DDBJ databases">
        <authorList>
            <person name="Zhirakovskaya E."/>
        </authorList>
    </citation>
    <scope>NUCLEOTIDE SEQUENCE</scope>
</reference>
<accession>A0A3B0W051</accession>
<protein>
    <submittedName>
        <fullName evidence="1">Uncharacterized protein</fullName>
    </submittedName>
</protein>
<organism evidence="1">
    <name type="scientific">hydrothermal vent metagenome</name>
    <dbReference type="NCBI Taxonomy" id="652676"/>
    <lineage>
        <taxon>unclassified sequences</taxon>
        <taxon>metagenomes</taxon>
        <taxon>ecological metagenomes</taxon>
    </lineage>
</organism>
<sequence>MSANPEFIEYVRELLMPLGELKDGLNSSHKCITD</sequence>